<evidence type="ECO:0000313" key="4">
    <source>
        <dbReference type="Proteomes" id="UP000826300"/>
    </source>
</evidence>
<dbReference type="Gene3D" id="1.25.40.10">
    <property type="entry name" value="Tetratricopeptide repeat domain"/>
    <property type="match status" value="2"/>
</dbReference>
<name>A0A8G1ED58_9RHOB</name>
<evidence type="ECO:0000256" key="1">
    <source>
        <dbReference type="SAM" id="SignalP"/>
    </source>
</evidence>
<sequence>MSKGRPLRRRPRLVLALTVIAALAAGEARAQDDALASADVTEMADMLDRIVTGSGDYAQAEELALQVEAVVNASFGTESREAVEIGRILTMTATLQGRVDEGVARGRAIVETGLRVLPGDDPLIYRAVAAYAVALRAKGRAEEALALVSEALTEADTRLPPDALAGDELRLVQAGLAAETGEVQVAVDAYARLDERLGTRDDPTSLALRAMALVGWADFLAGQGEAEAAVDILAEAVAALDRQFAAIKHPRMVPMRLAAVARQAGLLVQIGRGIEVGPLVRPLMDEVAQVYGPDAPVWGDLAFPLAVALAGDAPEAPGADEAVGLLRQTVDSWSAVYGADTLDLLRARMSLAVLLASRGDLAGAMAEIDAMEGHALPEMRSQLTYVLYEAVVSGRITEDEAVESVLRLMQDTQDAGAAAAQRLLADRLAAGTDAGAAALRARTDARGRLQADQANLAAVASVPLDSRDPELVAALRAAVRADQEAVAAAEERLARDFPALARTTGALPLDLAEIRARLKPDEALVVLAPPTGPQDAGLVVAVSREALDWHTFQAGGPEVEDAVARLRAGIDLRLGLRGAAALEDADAGPPPDFDMAAAHWLYEQTFGQVEAVIGGKAHLWVEMRGAMAALPPHLLLTEPAPEADPARAPWAIRRFAFSVLPAISGLPDPKAGARLAPGAGFVAFADPELGSLGAEGAGGLAPLPETAGEVREVAVALGAATGLNIGAAASEAAVKAAPLDEAGVLYFATHGLMSGEVVGAVTLGEPALALTPGGGEDGLLTASEIAELALNARFVVLSACNTAAGGVPGGEALSGLAQSFLYAGARGLLVSHWPVESRSAAYLMTETFGLMGREPGLGAAEAERRAMLAMVEDPTGRWSHPAYWAPFVLVGAPD</sequence>
<dbReference type="SUPFAM" id="SSF48452">
    <property type="entry name" value="TPR-like"/>
    <property type="match status" value="1"/>
</dbReference>
<dbReference type="InterPro" id="IPR024983">
    <property type="entry name" value="CHAT_dom"/>
</dbReference>
<proteinExistence type="predicted"/>
<accession>A0A8G1ED58</accession>
<reference evidence="3" key="1">
    <citation type="submission" date="2021-02" db="EMBL/GenBank/DDBJ databases">
        <title>Rhodobacter shimadae sp. nov., an aerobic anoxygenic phototrophic bacterium isolated from a hot spring.</title>
        <authorList>
            <person name="Muramatsu S."/>
            <person name="Haruta S."/>
            <person name="Hirose S."/>
            <person name="Hanada S."/>
        </authorList>
    </citation>
    <scope>NUCLEOTIDE SEQUENCE</scope>
    <source>
        <strain evidence="3">N10</strain>
    </source>
</reference>
<gene>
    <name evidence="3" type="ORF">JO391_15110</name>
</gene>
<dbReference type="KEGG" id="nsm:JO391_15110"/>
<dbReference type="InterPro" id="IPR011990">
    <property type="entry name" value="TPR-like_helical_dom_sf"/>
</dbReference>
<evidence type="ECO:0000259" key="2">
    <source>
        <dbReference type="Pfam" id="PF12770"/>
    </source>
</evidence>
<feature type="chain" id="PRO_5034024405" evidence="1">
    <location>
        <begin position="31"/>
        <end position="894"/>
    </location>
</feature>
<keyword evidence="1" id="KW-0732">Signal</keyword>
<dbReference type="EMBL" id="CP069370">
    <property type="protein sequence ID" value="QYZ69059.1"/>
    <property type="molecule type" value="Genomic_DNA"/>
</dbReference>
<organism evidence="3 4">
    <name type="scientific">Neotabrizicola shimadae</name>
    <dbReference type="NCBI Taxonomy" id="2807096"/>
    <lineage>
        <taxon>Bacteria</taxon>
        <taxon>Pseudomonadati</taxon>
        <taxon>Pseudomonadota</taxon>
        <taxon>Alphaproteobacteria</taxon>
        <taxon>Rhodobacterales</taxon>
        <taxon>Paracoccaceae</taxon>
        <taxon>Neotabrizicola</taxon>
    </lineage>
</organism>
<keyword evidence="4" id="KW-1185">Reference proteome</keyword>
<evidence type="ECO:0000313" key="3">
    <source>
        <dbReference type="EMBL" id="QYZ69059.1"/>
    </source>
</evidence>
<protein>
    <submittedName>
        <fullName evidence="3">CHAT domain-containing protein</fullName>
    </submittedName>
</protein>
<dbReference type="AlphaFoldDB" id="A0A8G1ED58"/>
<dbReference type="RefSeq" id="WP_220661280.1">
    <property type="nucleotide sequence ID" value="NZ_CP069370.1"/>
</dbReference>
<dbReference type="Pfam" id="PF12770">
    <property type="entry name" value="CHAT"/>
    <property type="match status" value="1"/>
</dbReference>
<feature type="domain" description="CHAT" evidence="2">
    <location>
        <begin position="597"/>
        <end position="892"/>
    </location>
</feature>
<feature type="signal peptide" evidence="1">
    <location>
        <begin position="1"/>
        <end position="30"/>
    </location>
</feature>
<dbReference type="Proteomes" id="UP000826300">
    <property type="component" value="Chromosome"/>
</dbReference>